<keyword evidence="2" id="KW-1185">Reference proteome</keyword>
<gene>
    <name evidence="1" type="ORF">RPIT_14555</name>
</gene>
<sequence>MMQITVQGEATASFPPERATVHLELGFEGPDKAAALQRATQLANELGSHLERLAQMTPSPTTWSAILPIGTRSWRPHSNDGAVLPLRYAASCRAKVKFSDFRALAQFIDQWGGVDGVSVRQVEWTLTERAKRKEEEAVLARAVEVARARAQTIATAAGSGQVRVIDIADPGLLGQGLVAQESHGSAAMMRSLYDGGAQGDGVDLRPEDVDLVARVHARFTTD</sequence>
<evidence type="ECO:0000313" key="1">
    <source>
        <dbReference type="EMBL" id="AQP45877.1"/>
    </source>
</evidence>
<dbReference type="KEGG" id="tfl:RPIT_14555"/>
<dbReference type="InterPro" id="IPR052022">
    <property type="entry name" value="26kDa_periplasmic_antigen"/>
</dbReference>
<dbReference type="EMBL" id="CP019605">
    <property type="protein sequence ID" value="AQP45877.1"/>
    <property type="molecule type" value="Genomic_DNA"/>
</dbReference>
<reference evidence="1 2" key="1">
    <citation type="journal article" date="2016" name="Int. J. Syst. Evol. Microbiol.">
        <title>Tessaracoccus flavus sp. nov., isolated from the drainage system of a lindane-producing factory.</title>
        <authorList>
            <person name="Kumari R."/>
            <person name="Singh P."/>
            <person name="Schumann P."/>
            <person name="Lal R."/>
        </authorList>
    </citation>
    <scope>NUCLEOTIDE SEQUENCE [LARGE SCALE GENOMIC DNA]</scope>
    <source>
        <strain evidence="1 2">RP1T</strain>
    </source>
</reference>
<dbReference type="STRING" id="1610493.RPIT_14555"/>
<proteinExistence type="predicted"/>
<evidence type="ECO:0008006" key="3">
    <source>
        <dbReference type="Google" id="ProtNLM"/>
    </source>
</evidence>
<dbReference type="Gene3D" id="3.30.110.170">
    <property type="entry name" value="Protein of unknown function (DUF541), domain 1"/>
    <property type="match status" value="1"/>
</dbReference>
<dbReference type="RefSeq" id="WP_077344082.1">
    <property type="nucleotide sequence ID" value="NZ_CP019605.1"/>
</dbReference>
<name>A0A1Q2CIE1_9ACTN</name>
<protein>
    <recommendedName>
        <fullName evidence="3">SIMPL domain-containing protein</fullName>
    </recommendedName>
</protein>
<dbReference type="GO" id="GO:0006974">
    <property type="term" value="P:DNA damage response"/>
    <property type="evidence" value="ECO:0007669"/>
    <property type="project" value="TreeGrafter"/>
</dbReference>
<dbReference type="AlphaFoldDB" id="A0A1Q2CIE1"/>
<dbReference type="Gene3D" id="3.30.70.2970">
    <property type="entry name" value="Protein of unknown function (DUF541), domain 2"/>
    <property type="match status" value="1"/>
</dbReference>
<accession>A0A1Q2CIE1</accession>
<organism evidence="1 2">
    <name type="scientific">Tessaracoccus flavus</name>
    <dbReference type="NCBI Taxonomy" id="1610493"/>
    <lineage>
        <taxon>Bacteria</taxon>
        <taxon>Bacillati</taxon>
        <taxon>Actinomycetota</taxon>
        <taxon>Actinomycetes</taxon>
        <taxon>Propionibacteriales</taxon>
        <taxon>Propionibacteriaceae</taxon>
        <taxon>Tessaracoccus</taxon>
    </lineage>
</organism>
<dbReference type="OrthoDB" id="3724496at2"/>
<dbReference type="PANTHER" id="PTHR34387:SF2">
    <property type="entry name" value="SLR1258 PROTEIN"/>
    <property type="match status" value="1"/>
</dbReference>
<dbReference type="Proteomes" id="UP000188324">
    <property type="component" value="Chromosome"/>
</dbReference>
<dbReference type="InterPro" id="IPR007497">
    <property type="entry name" value="SIMPL/DUF541"/>
</dbReference>
<dbReference type="Pfam" id="PF04402">
    <property type="entry name" value="SIMPL"/>
    <property type="match status" value="1"/>
</dbReference>
<evidence type="ECO:0000313" key="2">
    <source>
        <dbReference type="Proteomes" id="UP000188324"/>
    </source>
</evidence>
<dbReference type="PANTHER" id="PTHR34387">
    <property type="entry name" value="SLR1258 PROTEIN"/>
    <property type="match status" value="1"/>
</dbReference>